<dbReference type="Pfam" id="PF00646">
    <property type="entry name" value="F-box"/>
    <property type="match status" value="1"/>
</dbReference>
<dbReference type="PANTHER" id="PTHR32212">
    <property type="entry name" value="CYCLIN-LIKE F-BOX"/>
    <property type="match status" value="1"/>
</dbReference>
<dbReference type="InterPro" id="IPR036047">
    <property type="entry name" value="F-box-like_dom_sf"/>
</dbReference>
<dbReference type="OrthoDB" id="612216at2759"/>
<feature type="compositionally biased region" description="Polar residues" evidence="1">
    <location>
        <begin position="1"/>
        <end position="17"/>
    </location>
</feature>
<organism evidence="3">
    <name type="scientific">Nicotiana tabacum</name>
    <name type="common">Common tobacco</name>
    <dbReference type="NCBI Taxonomy" id="4097"/>
    <lineage>
        <taxon>Eukaryota</taxon>
        <taxon>Viridiplantae</taxon>
        <taxon>Streptophyta</taxon>
        <taxon>Embryophyta</taxon>
        <taxon>Tracheophyta</taxon>
        <taxon>Spermatophyta</taxon>
        <taxon>Magnoliopsida</taxon>
        <taxon>eudicotyledons</taxon>
        <taxon>Gunneridae</taxon>
        <taxon>Pentapetalae</taxon>
        <taxon>asterids</taxon>
        <taxon>lamiids</taxon>
        <taxon>Solanales</taxon>
        <taxon>Solanaceae</taxon>
        <taxon>Nicotianoideae</taxon>
        <taxon>Nicotianeae</taxon>
        <taxon>Nicotiana</taxon>
    </lineage>
</organism>
<proteinExistence type="predicted"/>
<protein>
    <recommendedName>
        <fullName evidence="2">F-box domain-containing protein</fullName>
    </recommendedName>
</protein>
<reference evidence="3" key="1">
    <citation type="submission" date="2025-08" db="UniProtKB">
        <authorList>
            <consortium name="RefSeq"/>
        </authorList>
    </citation>
    <scope>IDENTIFICATION</scope>
</reference>
<dbReference type="KEGG" id="nta:107784872"/>
<sequence length="383" mass="44073">MASSFRSGNNLRNSPSSKKQKVTVSRVEDALDRIYHLPDSLLIQILSLLPTKDAFRTCILSKIRWQYLWTSVYNFNFTCNSFMEVESFGSFIDYVLAHSSDLLVLLLREKWKMVYSGHMVMTTTNYLNLSANAIEFCNVEPFRRLEINSLKLKRLKLKDYWCCRDGRDHSLEICAPYLQHLEISGELYDLKCWLVDVSSVVNAKLTFNIRCIKDIEDDNGEELNDEEDRCRDYHQVFRTLVQDYLQKLSCATELTIGTWFTKNVNLTQLRTFCTKFTNRTGQIIETGGYLCLLAILLSTFPSQVLCMLQFKGVLIPELKCKYLTLELHMGKFNLYGAATLLRASPYVEALNIDMDNTDADLHLILIIFSVSRLSLMVPGATLS</sequence>
<dbReference type="PANTHER" id="PTHR32212:SF373">
    <property type="entry name" value="F-BOX_LRR-REPEAT PROTEIN 25-LIKE"/>
    <property type="match status" value="1"/>
</dbReference>
<evidence type="ECO:0000313" key="3">
    <source>
        <dbReference type="RefSeq" id="XP_016461552.1"/>
    </source>
</evidence>
<dbReference type="SUPFAM" id="SSF81383">
    <property type="entry name" value="F-box domain"/>
    <property type="match status" value="1"/>
</dbReference>
<dbReference type="PaxDb" id="4097-A0A1S3ZBE6"/>
<evidence type="ECO:0000256" key="1">
    <source>
        <dbReference type="SAM" id="MobiDB-lite"/>
    </source>
</evidence>
<name>A0A1S3ZBE6_TOBAC</name>
<dbReference type="RefSeq" id="XP_016461552.1">
    <property type="nucleotide sequence ID" value="XM_016606066.1"/>
</dbReference>
<dbReference type="InterPro" id="IPR001810">
    <property type="entry name" value="F-box_dom"/>
</dbReference>
<evidence type="ECO:0000259" key="2">
    <source>
        <dbReference type="Pfam" id="PF00646"/>
    </source>
</evidence>
<feature type="domain" description="F-box" evidence="2">
    <location>
        <begin position="35"/>
        <end position="72"/>
    </location>
</feature>
<dbReference type="AlphaFoldDB" id="A0A1S3ZBE6"/>
<accession>A0A1S3ZBE6</accession>
<gene>
    <name evidence="3" type="primary">LOC107784872</name>
</gene>
<feature type="region of interest" description="Disordered" evidence="1">
    <location>
        <begin position="1"/>
        <end position="20"/>
    </location>
</feature>